<evidence type="ECO:0000256" key="8">
    <source>
        <dbReference type="ARBA" id="ARBA00022605"/>
    </source>
</evidence>
<evidence type="ECO:0000256" key="13">
    <source>
        <dbReference type="ARBA" id="ARBA00048798"/>
    </source>
</evidence>
<accession>A0AB72VC30</accession>
<evidence type="ECO:0000256" key="4">
    <source>
        <dbReference type="ARBA" id="ARBA00005072"/>
    </source>
</evidence>
<feature type="modified residue" description="N6-(pyridoxal phosphate)lysine" evidence="15">
    <location>
        <position position="214"/>
    </location>
</feature>
<dbReference type="Gene3D" id="3.30.470.10">
    <property type="match status" value="1"/>
</dbReference>
<dbReference type="PANTHER" id="PTHR11825:SF44">
    <property type="entry name" value="BRANCHED-CHAIN-AMINO-ACID AMINOTRANSFERASE"/>
    <property type="match status" value="1"/>
</dbReference>
<dbReference type="SUPFAM" id="SSF56752">
    <property type="entry name" value="D-aminoacid aminotransferase-like PLP-dependent enzymes"/>
    <property type="match status" value="1"/>
</dbReference>
<dbReference type="InterPro" id="IPR005786">
    <property type="entry name" value="B_amino_transII"/>
</dbReference>
<sequence length="379" mass="41726">MYLSGSRCTLKSMTSLEFTVTRTENPTSPDRLKEILAAPKFGKFFTDHMVTIDWNELEGWHNAQLVPYAPIPMDPATTVFHYGQAIFEGIKAYRHSDETIKTFRPDENAERMQRSAARMAMPQLPTEDFIKALELLVDADQDWVPEYGGEASLYLRPFMISTEIGLGVSPADAYKFLVIASPVGAYFTGGIKPVSVWLSEDYVRAAPGGTGDAKFAGNYAASLLAQSQAAEKGCDQVVWLDAIEHKYIEEMGGMNLGFIYRNGDHVKLVTPELSGSLLPGITRKSLLQVARDLGYEVEERKITTTEWEEDAKSGAMTEAFACGTAAVITPVGTVKSAHGTFEVNNNEVGEITMKLRETLTGIQQGNVEDQNGWLYPLVG</sequence>
<keyword evidence="10" id="KW-0663">Pyridoxal phosphate</keyword>
<comment type="pathway">
    <text evidence="2">Amino-acid biosynthesis; L-isoleucine biosynthesis; L-isoleucine from 2-oxobutanoate: step 4/4.</text>
</comment>
<dbReference type="NCBIfam" id="NF009897">
    <property type="entry name" value="PRK13357.1"/>
    <property type="match status" value="1"/>
</dbReference>
<dbReference type="GO" id="GO:0004084">
    <property type="term" value="F:branched-chain-amino-acid transaminase activity"/>
    <property type="evidence" value="ECO:0007669"/>
    <property type="project" value="UniProtKB-EC"/>
</dbReference>
<evidence type="ECO:0000256" key="12">
    <source>
        <dbReference type="ARBA" id="ARBA00048212"/>
    </source>
</evidence>
<dbReference type="PIRSF" id="PIRSF006468">
    <property type="entry name" value="BCAT1"/>
    <property type="match status" value="1"/>
</dbReference>
<comment type="catalytic activity">
    <reaction evidence="12">
        <text>L-valine + 2-oxoglutarate = 3-methyl-2-oxobutanoate + L-glutamate</text>
        <dbReference type="Rhea" id="RHEA:24813"/>
        <dbReference type="ChEBI" id="CHEBI:11851"/>
        <dbReference type="ChEBI" id="CHEBI:16810"/>
        <dbReference type="ChEBI" id="CHEBI:29985"/>
        <dbReference type="ChEBI" id="CHEBI:57762"/>
        <dbReference type="EC" id="2.6.1.42"/>
    </reaction>
</comment>
<dbReference type="InterPro" id="IPR001544">
    <property type="entry name" value="Aminotrans_IV"/>
</dbReference>
<comment type="pathway">
    <text evidence="3">Amino-acid biosynthesis; L-valine biosynthesis; L-valine from pyruvate: step 4/4.</text>
</comment>
<evidence type="ECO:0000256" key="15">
    <source>
        <dbReference type="PIRSR" id="PIRSR006468-1"/>
    </source>
</evidence>
<evidence type="ECO:0000256" key="7">
    <source>
        <dbReference type="ARBA" id="ARBA00022576"/>
    </source>
</evidence>
<dbReference type="InterPro" id="IPR043132">
    <property type="entry name" value="BCAT-like_C"/>
</dbReference>
<dbReference type="GO" id="GO:0008652">
    <property type="term" value="P:amino acid biosynthetic process"/>
    <property type="evidence" value="ECO:0007669"/>
    <property type="project" value="UniProtKB-KW"/>
</dbReference>
<dbReference type="InterPro" id="IPR036038">
    <property type="entry name" value="Aminotransferase-like"/>
</dbReference>
<dbReference type="PANTHER" id="PTHR11825">
    <property type="entry name" value="SUBGROUP IIII AMINOTRANSFERASE"/>
    <property type="match status" value="1"/>
</dbReference>
<evidence type="ECO:0000256" key="5">
    <source>
        <dbReference type="ARBA" id="ARBA00009320"/>
    </source>
</evidence>
<keyword evidence="9" id="KW-0808">Transferase</keyword>
<keyword evidence="11" id="KW-0100">Branched-chain amino acid biosynthesis</keyword>
<evidence type="ECO:0000256" key="10">
    <source>
        <dbReference type="ARBA" id="ARBA00022898"/>
    </source>
</evidence>
<gene>
    <name evidence="16" type="ordered locus">cgR_2084</name>
</gene>
<dbReference type="AlphaFoldDB" id="A0AB72VC30"/>
<name>A0AB72VC30_CORGB</name>
<evidence type="ECO:0000256" key="2">
    <source>
        <dbReference type="ARBA" id="ARBA00004824"/>
    </source>
</evidence>
<dbReference type="Pfam" id="PF01063">
    <property type="entry name" value="Aminotran_4"/>
    <property type="match status" value="1"/>
</dbReference>
<dbReference type="KEGG" id="cgt:cgR_2084"/>
<comment type="cofactor">
    <cofactor evidence="1">
        <name>pyridoxal 5'-phosphate</name>
        <dbReference type="ChEBI" id="CHEBI:597326"/>
    </cofactor>
</comment>
<dbReference type="GO" id="GO:0009082">
    <property type="term" value="P:branched-chain amino acid biosynthetic process"/>
    <property type="evidence" value="ECO:0007669"/>
    <property type="project" value="UniProtKB-KW"/>
</dbReference>
<comment type="catalytic activity">
    <reaction evidence="14">
        <text>L-leucine + 2-oxoglutarate = 4-methyl-2-oxopentanoate + L-glutamate</text>
        <dbReference type="Rhea" id="RHEA:18321"/>
        <dbReference type="ChEBI" id="CHEBI:16810"/>
        <dbReference type="ChEBI" id="CHEBI:17865"/>
        <dbReference type="ChEBI" id="CHEBI:29985"/>
        <dbReference type="ChEBI" id="CHEBI:57427"/>
        <dbReference type="EC" id="2.6.1.42"/>
    </reaction>
</comment>
<evidence type="ECO:0000256" key="11">
    <source>
        <dbReference type="ARBA" id="ARBA00023304"/>
    </source>
</evidence>
<evidence type="ECO:0000313" key="16">
    <source>
        <dbReference type="EMBL" id="BAF55084.1"/>
    </source>
</evidence>
<dbReference type="NCBIfam" id="TIGR01123">
    <property type="entry name" value="ilvE_II"/>
    <property type="match status" value="1"/>
</dbReference>
<keyword evidence="8" id="KW-0028">Amino-acid biosynthesis</keyword>
<keyword evidence="7" id="KW-0032">Aminotransferase</keyword>
<dbReference type="InterPro" id="IPR043131">
    <property type="entry name" value="BCAT-like_N"/>
</dbReference>
<organism evidence="16">
    <name type="scientific">Corynebacterium glutamicum (strain R)</name>
    <dbReference type="NCBI Taxonomy" id="340322"/>
    <lineage>
        <taxon>Bacteria</taxon>
        <taxon>Bacillati</taxon>
        <taxon>Actinomycetota</taxon>
        <taxon>Actinomycetes</taxon>
        <taxon>Mycobacteriales</taxon>
        <taxon>Corynebacteriaceae</taxon>
        <taxon>Corynebacterium</taxon>
    </lineage>
</organism>
<evidence type="ECO:0000256" key="9">
    <source>
        <dbReference type="ARBA" id="ARBA00022679"/>
    </source>
</evidence>
<dbReference type="InterPro" id="IPR033939">
    <property type="entry name" value="BCAT_family"/>
</dbReference>
<evidence type="ECO:0000256" key="1">
    <source>
        <dbReference type="ARBA" id="ARBA00001933"/>
    </source>
</evidence>
<reference evidence="16" key="1">
    <citation type="journal article" date="2007" name="Microbiology">
        <title>Comparative analysis of the Corynebacterium glutamicum group and complete genome sequence of strain R.</title>
        <authorList>
            <person name="Yukawa H."/>
            <person name="Omumasaba C.A."/>
            <person name="Nonaka H."/>
            <person name="Kos P."/>
            <person name="Okai N."/>
            <person name="Suzuki N."/>
            <person name="Suda M."/>
            <person name="Tsuge Y."/>
            <person name="Watanabe J."/>
            <person name="Ikeda Y."/>
            <person name="Vertes A.A."/>
            <person name="Inui M."/>
        </authorList>
    </citation>
    <scope>NUCLEOTIDE SEQUENCE</scope>
    <source>
        <strain evidence="16">R</strain>
    </source>
</reference>
<dbReference type="Gene3D" id="3.20.10.10">
    <property type="entry name" value="D-amino Acid Aminotransferase, subunit A, domain 2"/>
    <property type="match status" value="1"/>
</dbReference>
<proteinExistence type="inferred from homology"/>
<dbReference type="CDD" id="cd01557">
    <property type="entry name" value="BCAT_beta_family"/>
    <property type="match status" value="1"/>
</dbReference>
<dbReference type="EMBL" id="AP009044">
    <property type="protein sequence ID" value="BAF55084.1"/>
    <property type="molecule type" value="Genomic_DNA"/>
</dbReference>
<comment type="catalytic activity">
    <reaction evidence="13">
        <text>L-isoleucine + 2-oxoglutarate = (S)-3-methyl-2-oxopentanoate + L-glutamate</text>
        <dbReference type="Rhea" id="RHEA:24801"/>
        <dbReference type="ChEBI" id="CHEBI:16810"/>
        <dbReference type="ChEBI" id="CHEBI:29985"/>
        <dbReference type="ChEBI" id="CHEBI:35146"/>
        <dbReference type="ChEBI" id="CHEBI:58045"/>
        <dbReference type="EC" id="2.6.1.42"/>
    </reaction>
</comment>
<dbReference type="Proteomes" id="UP000006698">
    <property type="component" value="Chromosome"/>
</dbReference>
<dbReference type="EC" id="2.6.1.42" evidence="6"/>
<evidence type="ECO:0000256" key="3">
    <source>
        <dbReference type="ARBA" id="ARBA00004931"/>
    </source>
</evidence>
<comment type="pathway">
    <text evidence="4">Amino-acid biosynthesis; L-leucine biosynthesis; L-leucine from 3-methyl-2-oxobutanoate: step 4/4.</text>
</comment>
<comment type="similarity">
    <text evidence="5">Belongs to the class-IV pyridoxal-phosphate-dependent aminotransferase family.</text>
</comment>
<evidence type="ECO:0000256" key="14">
    <source>
        <dbReference type="ARBA" id="ARBA00049229"/>
    </source>
</evidence>
<evidence type="ECO:0000256" key="6">
    <source>
        <dbReference type="ARBA" id="ARBA00013053"/>
    </source>
</evidence>
<protein>
    <recommendedName>
        <fullName evidence="6">branched-chain-amino-acid transaminase</fullName>
        <ecNumber evidence="6">2.6.1.42</ecNumber>
    </recommendedName>
</protein>